<keyword evidence="3" id="KW-1185">Reference proteome</keyword>
<evidence type="ECO:0000256" key="1">
    <source>
        <dbReference type="SAM" id="Phobius"/>
    </source>
</evidence>
<proteinExistence type="predicted"/>
<feature type="transmembrane region" description="Helical" evidence="1">
    <location>
        <begin position="126"/>
        <end position="149"/>
    </location>
</feature>
<keyword evidence="1" id="KW-0812">Transmembrane</keyword>
<dbReference type="Proteomes" id="UP001218218">
    <property type="component" value="Unassembled WGS sequence"/>
</dbReference>
<feature type="transmembrane region" description="Helical" evidence="1">
    <location>
        <begin position="87"/>
        <end position="106"/>
    </location>
</feature>
<accession>A0AAD7AMF7</accession>
<name>A0AAD7AMF7_9AGAR</name>
<dbReference type="AlphaFoldDB" id="A0AAD7AMF7"/>
<evidence type="ECO:0000313" key="3">
    <source>
        <dbReference type="Proteomes" id="UP001218218"/>
    </source>
</evidence>
<evidence type="ECO:0000313" key="2">
    <source>
        <dbReference type="EMBL" id="KAJ7362797.1"/>
    </source>
</evidence>
<keyword evidence="1" id="KW-1133">Transmembrane helix</keyword>
<feature type="transmembrane region" description="Helical" evidence="1">
    <location>
        <begin position="206"/>
        <end position="231"/>
    </location>
</feature>
<organism evidence="2 3">
    <name type="scientific">Mycena albidolilacea</name>
    <dbReference type="NCBI Taxonomy" id="1033008"/>
    <lineage>
        <taxon>Eukaryota</taxon>
        <taxon>Fungi</taxon>
        <taxon>Dikarya</taxon>
        <taxon>Basidiomycota</taxon>
        <taxon>Agaricomycotina</taxon>
        <taxon>Agaricomycetes</taxon>
        <taxon>Agaricomycetidae</taxon>
        <taxon>Agaricales</taxon>
        <taxon>Marasmiineae</taxon>
        <taxon>Mycenaceae</taxon>
        <taxon>Mycena</taxon>
    </lineage>
</organism>
<reference evidence="2" key="1">
    <citation type="submission" date="2023-03" db="EMBL/GenBank/DDBJ databases">
        <title>Massive genome expansion in bonnet fungi (Mycena s.s.) driven by repeated elements and novel gene families across ecological guilds.</title>
        <authorList>
            <consortium name="Lawrence Berkeley National Laboratory"/>
            <person name="Harder C.B."/>
            <person name="Miyauchi S."/>
            <person name="Viragh M."/>
            <person name="Kuo A."/>
            <person name="Thoen E."/>
            <person name="Andreopoulos B."/>
            <person name="Lu D."/>
            <person name="Skrede I."/>
            <person name="Drula E."/>
            <person name="Henrissat B."/>
            <person name="Morin E."/>
            <person name="Kohler A."/>
            <person name="Barry K."/>
            <person name="LaButti K."/>
            <person name="Morin E."/>
            <person name="Salamov A."/>
            <person name="Lipzen A."/>
            <person name="Mereny Z."/>
            <person name="Hegedus B."/>
            <person name="Baldrian P."/>
            <person name="Stursova M."/>
            <person name="Weitz H."/>
            <person name="Taylor A."/>
            <person name="Grigoriev I.V."/>
            <person name="Nagy L.G."/>
            <person name="Martin F."/>
            <person name="Kauserud H."/>
        </authorList>
    </citation>
    <scope>NUCLEOTIDE SEQUENCE</scope>
    <source>
        <strain evidence="2">CBHHK002</strain>
    </source>
</reference>
<feature type="transmembrane region" description="Helical" evidence="1">
    <location>
        <begin position="170"/>
        <end position="194"/>
    </location>
</feature>
<gene>
    <name evidence="2" type="ORF">DFH08DRAFT_841484</name>
</gene>
<comment type="caution">
    <text evidence="2">The sequence shown here is derived from an EMBL/GenBank/DDBJ whole genome shotgun (WGS) entry which is preliminary data.</text>
</comment>
<feature type="transmembrane region" description="Helical" evidence="1">
    <location>
        <begin position="6"/>
        <end position="24"/>
    </location>
</feature>
<sequence>MLLVVVYLYVASAAQWAMNVWVTLTKIHGLLMVPDVPFPDRPELAEVAILKVVGVQEAIFDFNMAVGDSVVVWRTWAVYQHRVQRRILAILVPGTLLLLTFIFSIIDTVCSNYDGAAPLPGVCYKAGAIGWGLSAATNITCTICIGLKARRHRKITRPLGKPSRMSGEKILSILFDSGFIYSLLWLSQVISFFATANIITLTSPAVYLWGVISAMGNQMAGFYPTLVIVIVNLRCTIWEEEGESMPVSSPLRWTPDATRSGMTDTLGNQRGDDVVHLESVLDITSDKAFVDATKHLRV</sequence>
<dbReference type="EMBL" id="JARIHO010000004">
    <property type="protein sequence ID" value="KAJ7362797.1"/>
    <property type="molecule type" value="Genomic_DNA"/>
</dbReference>
<keyword evidence="1" id="KW-0472">Membrane</keyword>
<protein>
    <submittedName>
        <fullName evidence="2">Uncharacterized protein</fullName>
    </submittedName>
</protein>